<organism evidence="2 3">
    <name type="scientific">Wickerhamomyces mucosus</name>
    <dbReference type="NCBI Taxonomy" id="1378264"/>
    <lineage>
        <taxon>Eukaryota</taxon>
        <taxon>Fungi</taxon>
        <taxon>Dikarya</taxon>
        <taxon>Ascomycota</taxon>
        <taxon>Saccharomycotina</taxon>
        <taxon>Saccharomycetes</taxon>
        <taxon>Phaffomycetales</taxon>
        <taxon>Wickerhamomycetaceae</taxon>
        <taxon>Wickerhamomyces</taxon>
    </lineage>
</organism>
<dbReference type="PANTHER" id="PTHR14209">
    <property type="entry name" value="ISOAMYL ACETATE-HYDROLYZING ESTERASE 1"/>
    <property type="match status" value="1"/>
</dbReference>
<evidence type="ECO:0000313" key="3">
    <source>
        <dbReference type="Proteomes" id="UP000769528"/>
    </source>
</evidence>
<dbReference type="OrthoDB" id="671439at2759"/>
<dbReference type="InterPro" id="IPR013830">
    <property type="entry name" value="SGNH_hydro"/>
</dbReference>
<name>A0A9P8TCE6_9ASCO</name>
<accession>A0A9P8TCE6</accession>
<dbReference type="FunFam" id="3.40.50.1110:FF:000022">
    <property type="entry name" value="Isoamyl acetate-hydrolyzing esterase"/>
    <property type="match status" value="1"/>
</dbReference>
<dbReference type="AlphaFoldDB" id="A0A9P8TCE6"/>
<dbReference type="Gene3D" id="3.40.50.1110">
    <property type="entry name" value="SGNH hydrolase"/>
    <property type="match status" value="1"/>
</dbReference>
<dbReference type="Pfam" id="PF13472">
    <property type="entry name" value="Lipase_GDSL_2"/>
    <property type="match status" value="1"/>
</dbReference>
<evidence type="ECO:0000313" key="2">
    <source>
        <dbReference type="EMBL" id="KAH3674343.1"/>
    </source>
</evidence>
<dbReference type="InterPro" id="IPR036514">
    <property type="entry name" value="SGNH_hydro_sf"/>
</dbReference>
<reference evidence="2" key="1">
    <citation type="journal article" date="2021" name="Open Biol.">
        <title>Shared evolutionary footprints suggest mitochondrial oxidative damage underlies multiple complex I losses in fungi.</title>
        <authorList>
            <person name="Schikora-Tamarit M.A."/>
            <person name="Marcet-Houben M."/>
            <person name="Nosek J."/>
            <person name="Gabaldon T."/>
        </authorList>
    </citation>
    <scope>NUCLEOTIDE SEQUENCE</scope>
    <source>
        <strain evidence="2">CBS6341</strain>
    </source>
</reference>
<dbReference type="CDD" id="cd01838">
    <property type="entry name" value="Isoamyl_acetate_hydrolase_like"/>
    <property type="match status" value="1"/>
</dbReference>
<proteinExistence type="predicted"/>
<dbReference type="Proteomes" id="UP000769528">
    <property type="component" value="Unassembled WGS sequence"/>
</dbReference>
<protein>
    <recommendedName>
        <fullName evidence="1">SGNH hydrolase-type esterase domain-containing protein</fullName>
    </recommendedName>
</protein>
<dbReference type="InterPro" id="IPR045136">
    <property type="entry name" value="Iah1-like"/>
</dbReference>
<gene>
    <name evidence="2" type="ORF">WICMUC_003369</name>
</gene>
<sequence>MAYTFSNSLLLDKFLIFGDSITEFSYNPYPNEDGPVQFGFGAALQHTYTRRLDVVQRGFSGYNTELAIKILPEVLKIEHQQSKSKIKVSTLFFGTNDACLGGVQRIDIHRYIENIKFLIGLFKENDIKVILIGPSKYDEVKFKPGREKDFEAGIIRSNENNLLYSNSLKKIAQEENIPFVDLYSTFDQFTNWKDLLIDGLHYTGEAYKILYNEVLDKIRTWYPELAPENIPFKLPYWRDAVVNGVDIEPTV</sequence>
<dbReference type="EMBL" id="JAEUBF010000877">
    <property type="protein sequence ID" value="KAH3674343.1"/>
    <property type="molecule type" value="Genomic_DNA"/>
</dbReference>
<feature type="domain" description="SGNH hydrolase-type esterase" evidence="1">
    <location>
        <begin position="16"/>
        <end position="209"/>
    </location>
</feature>
<comment type="caution">
    <text evidence="2">The sequence shown here is derived from an EMBL/GenBank/DDBJ whole genome shotgun (WGS) entry which is preliminary data.</text>
</comment>
<keyword evidence="3" id="KW-1185">Reference proteome</keyword>
<evidence type="ECO:0000259" key="1">
    <source>
        <dbReference type="Pfam" id="PF13472"/>
    </source>
</evidence>
<reference evidence="2" key="2">
    <citation type="submission" date="2021-01" db="EMBL/GenBank/DDBJ databases">
        <authorList>
            <person name="Schikora-Tamarit M.A."/>
        </authorList>
    </citation>
    <scope>NUCLEOTIDE SEQUENCE</scope>
    <source>
        <strain evidence="2">CBS6341</strain>
    </source>
</reference>
<dbReference type="PANTHER" id="PTHR14209:SF19">
    <property type="entry name" value="ISOAMYL ACETATE-HYDROLYZING ESTERASE 1 HOMOLOG"/>
    <property type="match status" value="1"/>
</dbReference>
<dbReference type="SUPFAM" id="SSF52266">
    <property type="entry name" value="SGNH hydrolase"/>
    <property type="match status" value="1"/>
</dbReference>